<name>A0A0K3ZHJ0_ECOLX</name>
<dbReference type="EMBL" id="UGAK01000003">
    <property type="protein sequence ID" value="STF92321.1"/>
    <property type="molecule type" value="Genomic_DNA"/>
</dbReference>
<evidence type="ECO:0000313" key="1">
    <source>
        <dbReference type="EMBL" id="STF92321.1"/>
    </source>
</evidence>
<gene>
    <name evidence="1" type="ORF">NCTC7927_01004</name>
</gene>
<dbReference type="AlphaFoldDB" id="A0A0K3ZHJ0"/>
<dbReference type="Proteomes" id="UP000254043">
    <property type="component" value="Unassembled WGS sequence"/>
</dbReference>
<reference evidence="1 2" key="1">
    <citation type="submission" date="2018-06" db="EMBL/GenBank/DDBJ databases">
        <authorList>
            <consortium name="Pathogen Informatics"/>
            <person name="Doyle S."/>
        </authorList>
    </citation>
    <scope>NUCLEOTIDE SEQUENCE [LARGE SCALE GENOMIC DNA]</scope>
    <source>
        <strain evidence="1 2">NCTC7927</strain>
    </source>
</reference>
<proteinExistence type="predicted"/>
<organism evidence="1 2">
    <name type="scientific">Escherichia coli</name>
    <dbReference type="NCBI Taxonomy" id="562"/>
    <lineage>
        <taxon>Bacteria</taxon>
        <taxon>Pseudomonadati</taxon>
        <taxon>Pseudomonadota</taxon>
        <taxon>Gammaproteobacteria</taxon>
        <taxon>Enterobacterales</taxon>
        <taxon>Enterobacteriaceae</taxon>
        <taxon>Escherichia</taxon>
    </lineage>
</organism>
<accession>A0A0K3ZHJ0</accession>
<evidence type="ECO:0000313" key="2">
    <source>
        <dbReference type="Proteomes" id="UP000254043"/>
    </source>
</evidence>
<dbReference type="RefSeq" id="WP_001059603.1">
    <property type="nucleotide sequence ID" value="NZ_BDOU01000003.1"/>
</dbReference>
<protein>
    <submittedName>
        <fullName evidence="1">Uncharacterized protein</fullName>
    </submittedName>
</protein>
<sequence>MNNIKIITLFHTNKKIPFMTCIVKDVEENEQVIKLTLQNGDNIHVKDYDYFFLSESAHECDQERMINTYRRLISELSQVSEETIESLVPKISNNMKTNFPASGVSALEDD</sequence>